<evidence type="ECO:0000256" key="8">
    <source>
        <dbReference type="ARBA" id="ARBA00023136"/>
    </source>
</evidence>
<comment type="similarity">
    <text evidence="9">Belongs to the laat-1 family.</text>
</comment>
<comment type="subcellular location">
    <subcellularLocation>
        <location evidence="2">Endomembrane system</location>
        <topology evidence="2">Multi-pass membrane protein</topology>
    </subcellularLocation>
    <subcellularLocation>
        <location evidence="1">Vacuole</location>
    </subcellularLocation>
</comment>
<dbReference type="PANTHER" id="PTHR16201">
    <property type="entry name" value="SEVEN TRANSMEMBRANE PROTEIN 1-RELATED"/>
    <property type="match status" value="1"/>
</dbReference>
<dbReference type="AlphaFoldDB" id="A0A364NG54"/>
<evidence type="ECO:0000256" key="10">
    <source>
        <dbReference type="SAM" id="MobiDB-lite"/>
    </source>
</evidence>
<dbReference type="FunFam" id="1.20.1280.290:FF:000011">
    <property type="entry name" value="PQ loop repeat protein"/>
    <property type="match status" value="1"/>
</dbReference>
<keyword evidence="8 11" id="KW-0472">Membrane</keyword>
<sequence length="854" mass="94321">MFPPAQGLRLDIDAISQIFGSISIACWIVVFSPQIIENWKRGSAEGLSVVFIVVWLLGDFFNIIGAVLQGVLPTMIILAVYYTLADIVLLLQCFWYKGFTLRDDFKKPSDESDEDSVASEQSPLLSERRPQSNGNPYTNENGNGIEVQRPRVSDIDRRGSGHSQGSFRERFLSIDGTHLSPVTPLHDEPTSGHRNNTVVRTQPSQSNLQTIIFNISTVVLVCAAGVFGWWLSARNSTAPSPPNDQDPSSETPLHFNFWGQVSGYVCAALYLGSRVPQLLLNYRRKSTEGISMLFFLFACLGNLTYVLSILVYKPKCGGHICHDGEARAEYGKYIAVNMSWLLGSFGTLLLDAGVFVQYFMYKKDDEDSDEEERLQCSADAIPNMSPLQISRISDAHLSSIPFYPLTKPFQNPPSHLKHSHNPLTTSQPPKSPHTSTTMPKDERRGPLIARAASRLERIIHSYPTRFPDIEAAKQYVLQESAKAGFTYTALSAGCSSQEQDYIKDKVHFIVAIKAFEAGEFYVDVAVEDKRALRAEKAGVLRFSYTAFEGVEKGVYEGYVDYNTARHAFEAGVFTMKYPGYGWKEKLDTKTVVGKRVSSAGKSTMTTDDKEKEVKIGAPLKVVHAAKRVAIQADVHRLLPFIPSFPPSFPDLNAAHDHIAFHLREQHSAYTYWAGEDPRKFRLFVNFAAAKWALGEGRFRVWEGEGGDGMRKNKKEEEEEEEEESVLHTAACAEVCCDPAQKTKMARSGAGAGIKEANASTQPSTSSSHSDTSAAASFSAYFSSASSATTPSTTISSTPPFLIDIDTSDTDNLPAPLNSEFGPISSPPLLMAPQDPFRDLLAELEKVRVLDIAFG</sequence>
<feature type="region of interest" description="Disordered" evidence="10">
    <location>
        <begin position="411"/>
        <end position="445"/>
    </location>
</feature>
<keyword evidence="4" id="KW-0926">Vacuole</keyword>
<evidence type="ECO:0000256" key="5">
    <source>
        <dbReference type="ARBA" id="ARBA00022692"/>
    </source>
</evidence>
<dbReference type="Proteomes" id="UP000249619">
    <property type="component" value="Unassembled WGS sequence"/>
</dbReference>
<evidence type="ECO:0000256" key="9">
    <source>
        <dbReference type="ARBA" id="ARBA00038039"/>
    </source>
</evidence>
<feature type="transmembrane region" description="Helical" evidence="11">
    <location>
        <begin position="293"/>
        <end position="312"/>
    </location>
</feature>
<feature type="transmembrane region" description="Helical" evidence="11">
    <location>
        <begin position="47"/>
        <end position="68"/>
    </location>
</feature>
<dbReference type="GO" id="GO:0015179">
    <property type="term" value="F:L-amino acid transmembrane transporter activity"/>
    <property type="evidence" value="ECO:0007669"/>
    <property type="project" value="UniProtKB-ARBA"/>
</dbReference>
<organism evidence="12 13">
    <name type="scientific">Stemphylium lycopersici</name>
    <name type="common">Tomato gray leaf spot disease fungus</name>
    <name type="synonym">Thyrospora lycopersici</name>
    <dbReference type="NCBI Taxonomy" id="183478"/>
    <lineage>
        <taxon>Eukaryota</taxon>
        <taxon>Fungi</taxon>
        <taxon>Dikarya</taxon>
        <taxon>Ascomycota</taxon>
        <taxon>Pezizomycotina</taxon>
        <taxon>Dothideomycetes</taxon>
        <taxon>Pleosporomycetidae</taxon>
        <taxon>Pleosporales</taxon>
        <taxon>Pleosporineae</taxon>
        <taxon>Pleosporaceae</taxon>
        <taxon>Stemphylium</taxon>
    </lineage>
</organism>
<comment type="caution">
    <text evidence="12">The sequence shown here is derived from an EMBL/GenBank/DDBJ whole genome shotgun (WGS) entry which is preliminary data.</text>
</comment>
<protein>
    <submittedName>
        <fullName evidence="12">PQ loop repeat protein</fullName>
    </submittedName>
</protein>
<gene>
    <name evidence="12" type="ORF">DDE83_000450</name>
</gene>
<feature type="region of interest" description="Disordered" evidence="10">
    <location>
        <begin position="786"/>
        <end position="807"/>
    </location>
</feature>
<dbReference type="GO" id="GO:0012505">
    <property type="term" value="C:endomembrane system"/>
    <property type="evidence" value="ECO:0007669"/>
    <property type="project" value="UniProtKB-SubCell"/>
</dbReference>
<evidence type="ECO:0000256" key="2">
    <source>
        <dbReference type="ARBA" id="ARBA00004127"/>
    </source>
</evidence>
<feature type="compositionally biased region" description="Low complexity" evidence="10">
    <location>
        <begin position="786"/>
        <end position="800"/>
    </location>
</feature>
<evidence type="ECO:0000313" key="12">
    <source>
        <dbReference type="EMBL" id="RAR16093.1"/>
    </source>
</evidence>
<dbReference type="InterPro" id="IPR006603">
    <property type="entry name" value="PQ-loop_rpt"/>
</dbReference>
<dbReference type="Pfam" id="PF04193">
    <property type="entry name" value="PQ-loop"/>
    <property type="match status" value="2"/>
</dbReference>
<reference evidence="13" key="1">
    <citation type="submission" date="2018-05" db="EMBL/GenBank/DDBJ databases">
        <title>Draft genome sequence of Stemphylium lycopersici strain CIDEFI 213.</title>
        <authorList>
            <person name="Medina R."/>
            <person name="Franco M.E.E."/>
            <person name="Lucentini C.G."/>
            <person name="Saparrat M.C.N."/>
            <person name="Balatti P.A."/>
        </authorList>
    </citation>
    <scope>NUCLEOTIDE SEQUENCE [LARGE SCALE GENOMIC DNA]</scope>
    <source>
        <strain evidence="13">CIDEFI 213</strain>
    </source>
</reference>
<dbReference type="GO" id="GO:0098588">
    <property type="term" value="C:bounding membrane of organelle"/>
    <property type="evidence" value="ECO:0007669"/>
    <property type="project" value="UniProtKB-ARBA"/>
</dbReference>
<evidence type="ECO:0000256" key="3">
    <source>
        <dbReference type="ARBA" id="ARBA00022448"/>
    </source>
</evidence>
<evidence type="ECO:0000256" key="6">
    <source>
        <dbReference type="ARBA" id="ARBA00022737"/>
    </source>
</evidence>
<dbReference type="SMART" id="SM00679">
    <property type="entry name" value="CTNS"/>
    <property type="match status" value="2"/>
</dbReference>
<evidence type="ECO:0000256" key="7">
    <source>
        <dbReference type="ARBA" id="ARBA00022989"/>
    </source>
</evidence>
<name>A0A364NG54_STELY</name>
<keyword evidence="5 11" id="KW-0812">Transmembrane</keyword>
<dbReference type="GO" id="GO:0034488">
    <property type="term" value="P:basic amino acid transmembrane export from vacuole"/>
    <property type="evidence" value="ECO:0007669"/>
    <property type="project" value="UniProtKB-ARBA"/>
</dbReference>
<keyword evidence="3" id="KW-0813">Transport</keyword>
<evidence type="ECO:0000256" key="4">
    <source>
        <dbReference type="ARBA" id="ARBA00022554"/>
    </source>
</evidence>
<dbReference type="OrthoDB" id="8048523at2759"/>
<feature type="transmembrane region" description="Helical" evidence="11">
    <location>
        <begin position="211"/>
        <end position="233"/>
    </location>
</feature>
<proteinExistence type="inferred from homology"/>
<feature type="compositionally biased region" description="Polar residues" evidence="10">
    <location>
        <begin position="421"/>
        <end position="438"/>
    </location>
</feature>
<dbReference type="InterPro" id="IPR051415">
    <property type="entry name" value="LAAT-1"/>
</dbReference>
<feature type="compositionally biased region" description="Basic and acidic residues" evidence="10">
    <location>
        <begin position="702"/>
        <end position="715"/>
    </location>
</feature>
<dbReference type="GO" id="GO:0034490">
    <property type="term" value="P:basic amino acid transmembrane import into vacuole"/>
    <property type="evidence" value="ECO:0007669"/>
    <property type="project" value="UniProtKB-ARBA"/>
</dbReference>
<keyword evidence="6" id="KW-0677">Repeat</keyword>
<evidence type="ECO:0000313" key="13">
    <source>
        <dbReference type="Proteomes" id="UP000249619"/>
    </source>
</evidence>
<feature type="transmembrane region" description="Helical" evidence="11">
    <location>
        <begin position="14"/>
        <end position="35"/>
    </location>
</feature>
<feature type="transmembrane region" description="Helical" evidence="11">
    <location>
        <begin position="74"/>
        <end position="96"/>
    </location>
</feature>
<dbReference type="EMBL" id="QGDH01000005">
    <property type="protein sequence ID" value="RAR16093.1"/>
    <property type="molecule type" value="Genomic_DNA"/>
</dbReference>
<feature type="region of interest" description="Disordered" evidence="10">
    <location>
        <begin position="702"/>
        <end position="726"/>
    </location>
</feature>
<dbReference type="GO" id="GO:0015174">
    <property type="term" value="F:basic amino acid transmembrane transporter activity"/>
    <property type="evidence" value="ECO:0007669"/>
    <property type="project" value="UniProtKB-ARBA"/>
</dbReference>
<evidence type="ECO:0000256" key="11">
    <source>
        <dbReference type="SAM" id="Phobius"/>
    </source>
</evidence>
<dbReference type="GO" id="GO:0005773">
    <property type="term" value="C:vacuole"/>
    <property type="evidence" value="ECO:0007669"/>
    <property type="project" value="UniProtKB-SubCell"/>
</dbReference>
<feature type="region of interest" description="Disordered" evidence="10">
    <location>
        <begin position="107"/>
        <end position="165"/>
    </location>
</feature>
<keyword evidence="7 11" id="KW-1133">Transmembrane helix</keyword>
<dbReference type="PANTHER" id="PTHR16201:SF35">
    <property type="entry name" value="VACUOLAR AMINO ACID TRANSPORTER YPQ1-RELATED"/>
    <property type="match status" value="1"/>
</dbReference>
<feature type="compositionally biased region" description="Polar residues" evidence="10">
    <location>
        <begin position="131"/>
        <end position="142"/>
    </location>
</feature>
<accession>A0A364NG54</accession>
<keyword evidence="13" id="KW-1185">Reference proteome</keyword>
<dbReference type="Gene3D" id="1.20.1280.290">
    <property type="match status" value="2"/>
</dbReference>
<dbReference type="GO" id="GO:0015101">
    <property type="term" value="F:organic cation transmembrane transporter activity"/>
    <property type="evidence" value="ECO:0007669"/>
    <property type="project" value="UniProtKB-ARBA"/>
</dbReference>
<evidence type="ECO:0000256" key="1">
    <source>
        <dbReference type="ARBA" id="ARBA00004116"/>
    </source>
</evidence>
<feature type="compositionally biased region" description="Basic and acidic residues" evidence="10">
    <location>
        <begin position="148"/>
        <end position="159"/>
    </location>
</feature>